<dbReference type="Proteomes" id="UP000230423">
    <property type="component" value="Unassembled WGS sequence"/>
</dbReference>
<dbReference type="SUPFAM" id="SSF56436">
    <property type="entry name" value="C-type lectin-like"/>
    <property type="match status" value="1"/>
</dbReference>
<reference evidence="1 2" key="1">
    <citation type="submission" date="2015-09" db="EMBL/GenBank/DDBJ databases">
        <title>Draft genome of the parasitic nematode Teladorsagia circumcincta isolate WARC Sus (inbred).</title>
        <authorList>
            <person name="Mitreva M."/>
        </authorList>
    </citation>
    <scope>NUCLEOTIDE SEQUENCE [LARGE SCALE GENOMIC DNA]</scope>
    <source>
        <strain evidence="1 2">S</strain>
    </source>
</reference>
<proteinExistence type="predicted"/>
<dbReference type="AlphaFoldDB" id="A0A2G9TGX4"/>
<dbReference type="OrthoDB" id="536948at2759"/>
<accession>A0A2G9TGX4</accession>
<feature type="non-terminal residue" evidence="1">
    <location>
        <position position="1"/>
    </location>
</feature>
<feature type="non-terminal residue" evidence="1">
    <location>
        <position position="122"/>
    </location>
</feature>
<dbReference type="EMBL" id="KZ366921">
    <property type="protein sequence ID" value="PIO57216.1"/>
    <property type="molecule type" value="Genomic_DNA"/>
</dbReference>
<evidence type="ECO:0000313" key="2">
    <source>
        <dbReference type="Proteomes" id="UP000230423"/>
    </source>
</evidence>
<dbReference type="InterPro" id="IPR016187">
    <property type="entry name" value="CTDL_fold"/>
</dbReference>
<evidence type="ECO:0000313" key="1">
    <source>
        <dbReference type="EMBL" id="PIO57216.1"/>
    </source>
</evidence>
<organism evidence="1 2">
    <name type="scientific">Teladorsagia circumcincta</name>
    <name type="common">Brown stomach worm</name>
    <name type="synonym">Ostertagia circumcincta</name>
    <dbReference type="NCBI Taxonomy" id="45464"/>
    <lineage>
        <taxon>Eukaryota</taxon>
        <taxon>Metazoa</taxon>
        <taxon>Ecdysozoa</taxon>
        <taxon>Nematoda</taxon>
        <taxon>Chromadorea</taxon>
        <taxon>Rhabditida</taxon>
        <taxon>Rhabditina</taxon>
        <taxon>Rhabditomorpha</taxon>
        <taxon>Strongyloidea</taxon>
        <taxon>Trichostrongylidae</taxon>
        <taxon>Teladorsagia</taxon>
    </lineage>
</organism>
<sequence length="122" mass="13895">YDIGSIDARLNYWGYPGVESVAAGKIRDFSDYPYLIKAMDAFVPYLRTDDVRQKEIARRIDQFSQQYLTDAERFDAFASRSDTIVWISSVSIPSTQCGWLSSRTGKIGSQNCNNLMPFVCEK</sequence>
<gene>
    <name evidence="1" type="ORF">TELCIR_21380</name>
</gene>
<keyword evidence="2" id="KW-1185">Reference proteome</keyword>
<protein>
    <recommendedName>
        <fullName evidence="3">C-type lectin domain-containing protein</fullName>
    </recommendedName>
</protein>
<name>A0A2G9TGX4_TELCI</name>
<evidence type="ECO:0008006" key="3">
    <source>
        <dbReference type="Google" id="ProtNLM"/>
    </source>
</evidence>